<comment type="caution">
    <text evidence="7">The sequence shown here is derived from an EMBL/GenBank/DDBJ whole genome shotgun (WGS) entry which is preliminary data.</text>
</comment>
<dbReference type="SUPFAM" id="SSF50249">
    <property type="entry name" value="Nucleic acid-binding proteins"/>
    <property type="match status" value="1"/>
</dbReference>
<feature type="domain" description="RNA-binding protein AU-1/Ribonuclease E/G" evidence="6">
    <location>
        <begin position="132"/>
        <end position="402"/>
    </location>
</feature>
<dbReference type="Pfam" id="PF10150">
    <property type="entry name" value="RNase_E_G"/>
    <property type="match status" value="1"/>
</dbReference>
<dbReference type="Proteomes" id="UP000468766">
    <property type="component" value="Unassembled WGS sequence"/>
</dbReference>
<dbReference type="GO" id="GO:0006364">
    <property type="term" value="P:rRNA processing"/>
    <property type="evidence" value="ECO:0007669"/>
    <property type="project" value="TreeGrafter"/>
</dbReference>
<keyword evidence="8" id="KW-1185">Reference proteome</keyword>
<protein>
    <submittedName>
        <fullName evidence="7">Ribonuclease E/G</fullName>
    </submittedName>
</protein>
<dbReference type="GO" id="GO:0004540">
    <property type="term" value="F:RNA nuclease activity"/>
    <property type="evidence" value="ECO:0007669"/>
    <property type="project" value="InterPro"/>
</dbReference>
<keyword evidence="5" id="KW-0694">RNA-binding</keyword>
<dbReference type="EMBL" id="WBXO01000006">
    <property type="protein sequence ID" value="KAB2952329.1"/>
    <property type="molecule type" value="Genomic_DNA"/>
</dbReference>
<dbReference type="PANTHER" id="PTHR30001">
    <property type="entry name" value="RIBONUCLEASE"/>
    <property type="match status" value="1"/>
</dbReference>
<sequence>MADLAVRSFCNKRRSTAYAYRGFKGTVIAKKIIIQAKGELIIAGVLEEGRLVELYWHDPKRQRLEGNIYKGPVVDLLPGMNAAFVDIGTRKNAYLSLKDWSGPEISEGQEVVVQVVNEGNGQKGPRLTSQITVPGRYLVITPFLEQVGLSKKIDDEAERNRLLAIAQKLSLLAPTIGLIIRTAAEGMDEEALVADFQSLLIQWQRLKEKAENLTAPALLYQECLLTEMILRDLVDDSVTEIDLNQSNLYEEMLCWAKDNHLCLQGRIKLFEGCDFFPLYNLCQQIEKALAPKVWLPNGGYLIIEKTEALTVVDVNTGRYKGAQNLSETVRRTNIEAAEEIAYQLRLRNIGGMVIIDFIDMIDEDHRQEVLTKLKEKLARDKVKTEVFGFTALGLLEMTRKKTRESLASIFVDKDIRKEYHIDL</sequence>
<dbReference type="PANTHER" id="PTHR30001:SF0">
    <property type="entry name" value="RIBONUCLEASE G"/>
    <property type="match status" value="1"/>
</dbReference>
<evidence type="ECO:0000256" key="4">
    <source>
        <dbReference type="ARBA" id="ARBA00022842"/>
    </source>
</evidence>
<reference evidence="7 8" key="1">
    <citation type="submission" date="2019-10" db="EMBL/GenBank/DDBJ databases">
        <title>Whole-genome sequence of the extremophile Heliorestis acidaminivorans DSM 24790.</title>
        <authorList>
            <person name="Kyndt J.A."/>
            <person name="Meyer T.E."/>
        </authorList>
    </citation>
    <scope>NUCLEOTIDE SEQUENCE [LARGE SCALE GENOMIC DNA]</scope>
    <source>
        <strain evidence="7 8">DSM 24790</strain>
    </source>
</reference>
<dbReference type="OrthoDB" id="9804278at2"/>
<evidence type="ECO:0000313" key="7">
    <source>
        <dbReference type="EMBL" id="KAB2952329.1"/>
    </source>
</evidence>
<dbReference type="GO" id="GO:0016787">
    <property type="term" value="F:hydrolase activity"/>
    <property type="evidence" value="ECO:0007669"/>
    <property type="project" value="UniProtKB-KW"/>
</dbReference>
<dbReference type="InterPro" id="IPR004659">
    <property type="entry name" value="RNase_E/G"/>
</dbReference>
<gene>
    <name evidence="7" type="ORF">F9B85_09220</name>
</gene>
<keyword evidence="4" id="KW-0460">Magnesium</keyword>
<dbReference type="Gene3D" id="2.40.50.140">
    <property type="entry name" value="Nucleic acid-binding proteins"/>
    <property type="match status" value="1"/>
</dbReference>
<evidence type="ECO:0000259" key="6">
    <source>
        <dbReference type="Pfam" id="PF10150"/>
    </source>
</evidence>
<accession>A0A6I0EZF9</accession>
<dbReference type="CDD" id="cd04453">
    <property type="entry name" value="S1_RNase_E"/>
    <property type="match status" value="1"/>
</dbReference>
<evidence type="ECO:0000256" key="2">
    <source>
        <dbReference type="ARBA" id="ARBA00022723"/>
    </source>
</evidence>
<evidence type="ECO:0000256" key="1">
    <source>
        <dbReference type="ARBA" id="ARBA00001946"/>
    </source>
</evidence>
<proteinExistence type="predicted"/>
<comment type="cofactor">
    <cofactor evidence="1">
        <name>Mg(2+)</name>
        <dbReference type="ChEBI" id="CHEBI:18420"/>
    </cofactor>
</comment>
<dbReference type="GO" id="GO:0005737">
    <property type="term" value="C:cytoplasm"/>
    <property type="evidence" value="ECO:0007669"/>
    <property type="project" value="TreeGrafter"/>
</dbReference>
<evidence type="ECO:0000256" key="5">
    <source>
        <dbReference type="ARBA" id="ARBA00022884"/>
    </source>
</evidence>
<name>A0A6I0EZF9_9FIRM</name>
<organism evidence="7 8">
    <name type="scientific">Heliorestis acidaminivorans</name>
    <dbReference type="NCBI Taxonomy" id="553427"/>
    <lineage>
        <taxon>Bacteria</taxon>
        <taxon>Bacillati</taxon>
        <taxon>Bacillota</taxon>
        <taxon>Clostridia</taxon>
        <taxon>Eubacteriales</taxon>
        <taxon>Heliobacteriaceae</taxon>
        <taxon>Heliorestis</taxon>
    </lineage>
</organism>
<keyword evidence="2" id="KW-0479">Metal-binding</keyword>
<dbReference type="NCBIfam" id="TIGR00757">
    <property type="entry name" value="RNaseEG"/>
    <property type="match status" value="1"/>
</dbReference>
<dbReference type="GO" id="GO:0003723">
    <property type="term" value="F:RNA binding"/>
    <property type="evidence" value="ECO:0007669"/>
    <property type="project" value="UniProtKB-KW"/>
</dbReference>
<dbReference type="InterPro" id="IPR012340">
    <property type="entry name" value="NA-bd_OB-fold"/>
</dbReference>
<dbReference type="InterPro" id="IPR019307">
    <property type="entry name" value="RNA-bd_AU-1/RNase_E/G"/>
</dbReference>
<keyword evidence="3" id="KW-0378">Hydrolase</keyword>
<dbReference type="AlphaFoldDB" id="A0A6I0EZF9"/>
<evidence type="ECO:0000256" key="3">
    <source>
        <dbReference type="ARBA" id="ARBA00022801"/>
    </source>
</evidence>
<evidence type="ECO:0000313" key="8">
    <source>
        <dbReference type="Proteomes" id="UP000468766"/>
    </source>
</evidence>
<dbReference type="GO" id="GO:0046872">
    <property type="term" value="F:metal ion binding"/>
    <property type="evidence" value="ECO:0007669"/>
    <property type="project" value="UniProtKB-KW"/>
</dbReference>